<dbReference type="EMBL" id="RIAR02000001">
    <property type="protein sequence ID" value="NSL87458.1"/>
    <property type="molecule type" value="Genomic_DNA"/>
</dbReference>
<evidence type="ECO:0000313" key="1">
    <source>
        <dbReference type="EMBL" id="NSL87458.1"/>
    </source>
</evidence>
<name>A0A3S1DJM4_9BACT</name>
<dbReference type="AlphaFoldDB" id="A0A3S1DJM4"/>
<keyword evidence="2" id="KW-1185">Reference proteome</keyword>
<proteinExistence type="predicted"/>
<organism evidence="1 2">
    <name type="scientific">Chitinophaga solisilvae</name>
    <dbReference type="NCBI Taxonomy" id="1233460"/>
    <lineage>
        <taxon>Bacteria</taxon>
        <taxon>Pseudomonadati</taxon>
        <taxon>Bacteroidota</taxon>
        <taxon>Chitinophagia</taxon>
        <taxon>Chitinophagales</taxon>
        <taxon>Chitinophagaceae</taxon>
        <taxon>Chitinophaga</taxon>
    </lineage>
</organism>
<evidence type="ECO:0000313" key="2">
    <source>
        <dbReference type="Proteomes" id="UP000281028"/>
    </source>
</evidence>
<sequence>MHSLRILHPGTASRLRLLPIMHGLTGILFLFNAIGIYKNPQPNWVLTGFFLLTGFACLAFPFMMRKLKKFSEVNSIVRLLEAFICLSGSLYFLSHLQPVTGLLLFLVGLGLAYIGWAEYKIFQPVFLKMDTTGITVPSTFSKKLIGWNELNNVILRNDLLTIDFKNNKILQLEVLTEPGKEEREALNAFFQSRVKP</sequence>
<gene>
    <name evidence="1" type="ORF">ECE50_011485</name>
</gene>
<dbReference type="OrthoDB" id="660475at2"/>
<accession>A0A3S1DJM4</accession>
<protein>
    <submittedName>
        <fullName evidence="1">Uncharacterized protein</fullName>
    </submittedName>
</protein>
<dbReference type="Proteomes" id="UP000281028">
    <property type="component" value="Unassembled WGS sequence"/>
</dbReference>
<reference evidence="1" key="1">
    <citation type="submission" date="2020-05" db="EMBL/GenBank/DDBJ databases">
        <title>Chitinophaga laudate sp. nov., isolated from a tropical peat swamp.</title>
        <authorList>
            <person name="Goh C.B.S."/>
            <person name="Lee M.S."/>
            <person name="Parimannan S."/>
            <person name="Pasbakhsh P."/>
            <person name="Yule C.M."/>
            <person name="Rajandas H."/>
            <person name="Loke S."/>
            <person name="Croft L."/>
            <person name="Tan J.B.L."/>
        </authorList>
    </citation>
    <scope>NUCLEOTIDE SEQUENCE</scope>
    <source>
        <strain evidence="1">Mgbs1</strain>
    </source>
</reference>
<comment type="caution">
    <text evidence="1">The sequence shown here is derived from an EMBL/GenBank/DDBJ whole genome shotgun (WGS) entry which is preliminary data.</text>
</comment>